<feature type="region of interest" description="Disordered" evidence="11">
    <location>
        <begin position="1"/>
        <end position="45"/>
    </location>
</feature>
<evidence type="ECO:0000256" key="4">
    <source>
        <dbReference type="ARBA" id="ARBA00022491"/>
    </source>
</evidence>
<evidence type="ECO:0000256" key="10">
    <source>
        <dbReference type="ARBA" id="ARBA00048287"/>
    </source>
</evidence>
<dbReference type="PIRSF" id="PIRSF037919">
    <property type="entry name" value="HDAC_II_yeast"/>
    <property type="match status" value="1"/>
</dbReference>
<dbReference type="Gene3D" id="3.40.800.20">
    <property type="entry name" value="Histone deacetylase domain"/>
    <property type="match status" value="1"/>
</dbReference>
<feature type="domain" description="Arb2-like" evidence="13">
    <location>
        <begin position="456"/>
        <end position="655"/>
    </location>
</feature>
<dbReference type="InterPro" id="IPR037138">
    <property type="entry name" value="His_deacetylse_dom_sf"/>
</dbReference>
<dbReference type="GO" id="GO:0000118">
    <property type="term" value="C:histone deacetylase complex"/>
    <property type="evidence" value="ECO:0007669"/>
    <property type="project" value="TreeGrafter"/>
</dbReference>
<dbReference type="InterPro" id="IPR000286">
    <property type="entry name" value="HDACs"/>
</dbReference>
<keyword evidence="7" id="KW-0805">Transcription regulation</keyword>
<keyword evidence="8" id="KW-0804">Transcription</keyword>
<feature type="compositionally biased region" description="Low complexity" evidence="11">
    <location>
        <begin position="12"/>
        <end position="23"/>
    </location>
</feature>
<evidence type="ECO:0000256" key="7">
    <source>
        <dbReference type="ARBA" id="ARBA00023015"/>
    </source>
</evidence>
<evidence type="ECO:0000256" key="3">
    <source>
        <dbReference type="ARBA" id="ARBA00012111"/>
    </source>
</evidence>
<evidence type="ECO:0000256" key="11">
    <source>
        <dbReference type="SAM" id="MobiDB-lite"/>
    </source>
</evidence>
<comment type="similarity">
    <text evidence="2">Belongs to the histone deacetylase family. HD type 2 subfamily.</text>
</comment>
<evidence type="ECO:0000256" key="8">
    <source>
        <dbReference type="ARBA" id="ARBA00023163"/>
    </source>
</evidence>
<feature type="domain" description="Histone deacetylase" evidence="12">
    <location>
        <begin position="90"/>
        <end position="401"/>
    </location>
</feature>
<dbReference type="InterPro" id="IPR023696">
    <property type="entry name" value="Ureohydrolase_dom_sf"/>
</dbReference>
<dbReference type="SUPFAM" id="SSF52768">
    <property type="entry name" value="Arginase/deacetylase"/>
    <property type="match status" value="1"/>
</dbReference>
<gene>
    <name evidence="14" type="ORF">NA57DRAFT_49412</name>
</gene>
<dbReference type="EMBL" id="ML978141">
    <property type="protein sequence ID" value="KAF2092952.1"/>
    <property type="molecule type" value="Genomic_DNA"/>
</dbReference>
<dbReference type="GO" id="GO:0141221">
    <property type="term" value="F:histone deacetylase activity, hydrolytic mechanism"/>
    <property type="evidence" value="ECO:0007669"/>
    <property type="project" value="UniProtKB-EC"/>
</dbReference>
<evidence type="ECO:0000259" key="13">
    <source>
        <dbReference type="Pfam" id="PF09757"/>
    </source>
</evidence>
<dbReference type="Proteomes" id="UP000799772">
    <property type="component" value="Unassembled WGS sequence"/>
</dbReference>
<dbReference type="EC" id="3.5.1.98" evidence="3"/>
<protein>
    <recommendedName>
        <fullName evidence="3">histone deacetylase</fullName>
        <ecNumber evidence="3">3.5.1.98</ecNumber>
    </recommendedName>
</protein>
<dbReference type="InterPro" id="IPR017321">
    <property type="entry name" value="Hist_deAcase_II_yeast"/>
</dbReference>
<proteinExistence type="inferred from homology"/>
<dbReference type="InterPro" id="IPR023801">
    <property type="entry name" value="His_deacetylse_dom"/>
</dbReference>
<reference evidence="14" key="1">
    <citation type="journal article" date="2020" name="Stud. Mycol.">
        <title>101 Dothideomycetes genomes: a test case for predicting lifestyles and emergence of pathogens.</title>
        <authorList>
            <person name="Haridas S."/>
            <person name="Albert R."/>
            <person name="Binder M."/>
            <person name="Bloem J."/>
            <person name="Labutti K."/>
            <person name="Salamov A."/>
            <person name="Andreopoulos B."/>
            <person name="Baker S."/>
            <person name="Barry K."/>
            <person name="Bills G."/>
            <person name="Bluhm B."/>
            <person name="Cannon C."/>
            <person name="Castanera R."/>
            <person name="Culley D."/>
            <person name="Daum C."/>
            <person name="Ezra D."/>
            <person name="Gonzalez J."/>
            <person name="Henrissat B."/>
            <person name="Kuo A."/>
            <person name="Liang C."/>
            <person name="Lipzen A."/>
            <person name="Lutzoni F."/>
            <person name="Magnuson J."/>
            <person name="Mondo S."/>
            <person name="Nolan M."/>
            <person name="Ohm R."/>
            <person name="Pangilinan J."/>
            <person name="Park H.-J."/>
            <person name="Ramirez L."/>
            <person name="Alfaro M."/>
            <person name="Sun H."/>
            <person name="Tritt A."/>
            <person name="Yoshinaga Y."/>
            <person name="Zwiers L.-H."/>
            <person name="Turgeon B."/>
            <person name="Goodwin S."/>
            <person name="Spatafora J."/>
            <person name="Crous P."/>
            <person name="Grigoriev I."/>
        </authorList>
    </citation>
    <scope>NUCLEOTIDE SEQUENCE</scope>
    <source>
        <strain evidence="14">CBS 133067</strain>
    </source>
</reference>
<keyword evidence="6" id="KW-0156">Chromatin regulator</keyword>
<dbReference type="OrthoDB" id="424012at2759"/>
<dbReference type="AlphaFoldDB" id="A0A9P4M354"/>
<accession>A0A9P4M354</accession>
<keyword evidence="9" id="KW-0539">Nucleus</keyword>
<dbReference type="Pfam" id="PF09757">
    <property type="entry name" value="Arb2-like"/>
    <property type="match status" value="1"/>
</dbReference>
<comment type="caution">
    <text evidence="14">The sequence shown here is derived from an EMBL/GenBank/DDBJ whole genome shotgun (WGS) entry which is preliminary data.</text>
</comment>
<organism evidence="14 15">
    <name type="scientific">Rhizodiscina lignyota</name>
    <dbReference type="NCBI Taxonomy" id="1504668"/>
    <lineage>
        <taxon>Eukaryota</taxon>
        <taxon>Fungi</taxon>
        <taxon>Dikarya</taxon>
        <taxon>Ascomycota</taxon>
        <taxon>Pezizomycotina</taxon>
        <taxon>Dothideomycetes</taxon>
        <taxon>Pleosporomycetidae</taxon>
        <taxon>Aulographales</taxon>
        <taxon>Rhizodiscinaceae</taxon>
        <taxon>Rhizodiscina</taxon>
    </lineage>
</organism>
<evidence type="ECO:0000313" key="14">
    <source>
        <dbReference type="EMBL" id="KAF2092952.1"/>
    </source>
</evidence>
<keyword evidence="5" id="KW-0378">Hydrolase</keyword>
<comment type="subcellular location">
    <subcellularLocation>
        <location evidence="1">Nucleus</location>
    </subcellularLocation>
</comment>
<name>A0A9P4M354_9PEZI</name>
<keyword evidence="4" id="KW-0678">Repressor</keyword>
<evidence type="ECO:0000313" key="15">
    <source>
        <dbReference type="Proteomes" id="UP000799772"/>
    </source>
</evidence>
<dbReference type="PANTHER" id="PTHR10625">
    <property type="entry name" value="HISTONE DEACETYLASE HDAC1-RELATED"/>
    <property type="match status" value="1"/>
</dbReference>
<evidence type="ECO:0000256" key="1">
    <source>
        <dbReference type="ARBA" id="ARBA00004123"/>
    </source>
</evidence>
<evidence type="ECO:0000256" key="5">
    <source>
        <dbReference type="ARBA" id="ARBA00022801"/>
    </source>
</evidence>
<keyword evidence="15" id="KW-1185">Reference proteome</keyword>
<dbReference type="Pfam" id="PF00850">
    <property type="entry name" value="Hist_deacetyl"/>
    <property type="match status" value="1"/>
</dbReference>
<evidence type="ECO:0000256" key="6">
    <source>
        <dbReference type="ARBA" id="ARBA00022853"/>
    </source>
</evidence>
<dbReference type="GO" id="GO:0040029">
    <property type="term" value="P:epigenetic regulation of gene expression"/>
    <property type="evidence" value="ECO:0007669"/>
    <property type="project" value="TreeGrafter"/>
</dbReference>
<feature type="non-terminal residue" evidence="14">
    <location>
        <position position="655"/>
    </location>
</feature>
<dbReference type="FunFam" id="3.40.800.20:FF:000005">
    <property type="entry name" value="histone deacetylase 6"/>
    <property type="match status" value="1"/>
</dbReference>
<sequence length="655" mass="73319">MRPEIAPIRDVSSNSDASSELSSIGDDSPVPYDKFDTTAPDGNTSVQVVIPQPKTLALPYSSNQSGLVYDVRMRFHTELIHYDKIGNDYHPEDPRRTHEIFTELSKAGLVVDELADPSPEDHYKLWRIRAREATPAEICLVHTSEHYGWAEGLPNMSNNELIEEERRHESIYLHKMTFFCAKLSCGGAIEACRAVVAGHVKNSIAVIRPPGHHAESDEASGFCFFDNVGVAARVCQRDFPDKCRKVFVLDWDVHHGNGVQEAFYKDPNVLYISLHVHCDGNFYPPGPFGDHKHCGEGEGLGYNVNIPWSSHGKTDADYLLAFQKVVMPIAREFDPDLVIIAAGFDAAEGDTLGQCHISPAGYAHMTHMLMSLAKGKVAVVLEGGYNLRSISKSALAVTRTLMGEPPDRILDIDPTDAAIDDIQSVIVQQSRFWKRLYQPGAGAILKERFDSLAHFEIVSGWKKDKMWDEFKMRPLPIIRDGLSRSYEGQVLVTPNYDEKVPVLLIFHDPPEMISAGPNMRTGKVELDNAWLADDSKTYVEWAVKQGFGVIDVNIPTVSGVYEDQWEDRATADHNTRVANTREIATYLWDNYIYTSLATHLFVVGIGDAYSGLVHLLNDNNHFIDFIFGFVAGNVIQSVKRPDPDDLLPEWYFRVS</sequence>
<evidence type="ECO:0000259" key="12">
    <source>
        <dbReference type="Pfam" id="PF00850"/>
    </source>
</evidence>
<dbReference type="InterPro" id="IPR019154">
    <property type="entry name" value="Arb2-like_domain"/>
</dbReference>
<dbReference type="PANTHER" id="PTHR10625:SF5">
    <property type="entry name" value="HISTONE DEACETYLASE"/>
    <property type="match status" value="1"/>
</dbReference>
<comment type="catalytic activity">
    <reaction evidence="10">
        <text>N(6)-acetyl-L-lysyl-[histone] + H2O = L-lysyl-[histone] + acetate</text>
        <dbReference type="Rhea" id="RHEA:58196"/>
        <dbReference type="Rhea" id="RHEA-COMP:9845"/>
        <dbReference type="Rhea" id="RHEA-COMP:11338"/>
        <dbReference type="ChEBI" id="CHEBI:15377"/>
        <dbReference type="ChEBI" id="CHEBI:29969"/>
        <dbReference type="ChEBI" id="CHEBI:30089"/>
        <dbReference type="ChEBI" id="CHEBI:61930"/>
        <dbReference type="EC" id="3.5.1.98"/>
    </reaction>
</comment>
<evidence type="ECO:0000256" key="2">
    <source>
        <dbReference type="ARBA" id="ARBA00007738"/>
    </source>
</evidence>
<dbReference type="PRINTS" id="PR01270">
    <property type="entry name" value="HDASUPER"/>
</dbReference>
<evidence type="ECO:0000256" key="9">
    <source>
        <dbReference type="ARBA" id="ARBA00023242"/>
    </source>
</evidence>